<dbReference type="Pfam" id="PF01323">
    <property type="entry name" value="DSBA"/>
    <property type="match status" value="1"/>
</dbReference>
<dbReference type="AlphaFoldDB" id="A0AAE1YA10"/>
<dbReference type="EMBL" id="JACGWO010000005">
    <property type="protein sequence ID" value="KAK4426270.1"/>
    <property type="molecule type" value="Genomic_DNA"/>
</dbReference>
<sequence length="236" mass="26132">MRLNCLQSFQIPRISRSIRMASVSSSSGKKLIQIDISSDTVCPWCYVGKKNLDKAIASCNDKYAFEIRWHPFMLNPSAPKEGAPKKEVLLNKFGPRAVQIEARMAEIFRGIGMDYDTDGLTGNTLDSHRLIYFAGKQGLDKQHNLVEELGVGYFTQGKYIGDRGFLVEAANKVGVEGAAEFLENPNNGLKEVNEEMKKYSSNISGVPHYVINGKYQLSGGQPPETFLRAFQAAASN</sequence>
<protein>
    <recommendedName>
        <fullName evidence="1">DSBA-like thioredoxin domain-containing protein</fullName>
    </recommendedName>
</protein>
<feature type="domain" description="DSBA-like thioredoxin" evidence="1">
    <location>
        <begin position="33"/>
        <end position="230"/>
    </location>
</feature>
<dbReference type="GO" id="GO:0016491">
    <property type="term" value="F:oxidoreductase activity"/>
    <property type="evidence" value="ECO:0007669"/>
    <property type="project" value="InterPro"/>
</dbReference>
<organism evidence="2 3">
    <name type="scientific">Sesamum alatum</name>
    <dbReference type="NCBI Taxonomy" id="300844"/>
    <lineage>
        <taxon>Eukaryota</taxon>
        <taxon>Viridiplantae</taxon>
        <taxon>Streptophyta</taxon>
        <taxon>Embryophyta</taxon>
        <taxon>Tracheophyta</taxon>
        <taxon>Spermatophyta</taxon>
        <taxon>Magnoliopsida</taxon>
        <taxon>eudicotyledons</taxon>
        <taxon>Gunneridae</taxon>
        <taxon>Pentapetalae</taxon>
        <taxon>asterids</taxon>
        <taxon>lamiids</taxon>
        <taxon>Lamiales</taxon>
        <taxon>Pedaliaceae</taxon>
        <taxon>Sesamum</taxon>
    </lineage>
</organism>
<dbReference type="Proteomes" id="UP001293254">
    <property type="component" value="Unassembled WGS sequence"/>
</dbReference>
<proteinExistence type="predicted"/>
<dbReference type="PANTHER" id="PTHR13887">
    <property type="entry name" value="GLUTATHIONE S-TRANSFERASE KAPPA"/>
    <property type="match status" value="1"/>
</dbReference>
<reference evidence="2" key="1">
    <citation type="submission" date="2020-06" db="EMBL/GenBank/DDBJ databases">
        <authorList>
            <person name="Li T."/>
            <person name="Hu X."/>
            <person name="Zhang T."/>
            <person name="Song X."/>
            <person name="Zhang H."/>
            <person name="Dai N."/>
            <person name="Sheng W."/>
            <person name="Hou X."/>
            <person name="Wei L."/>
        </authorList>
    </citation>
    <scope>NUCLEOTIDE SEQUENCE</scope>
    <source>
        <strain evidence="2">3651</strain>
        <tissue evidence="2">Leaf</tissue>
    </source>
</reference>
<dbReference type="SUPFAM" id="SSF52833">
    <property type="entry name" value="Thioredoxin-like"/>
    <property type="match status" value="1"/>
</dbReference>
<dbReference type="Gene3D" id="3.40.30.10">
    <property type="entry name" value="Glutaredoxin"/>
    <property type="match status" value="1"/>
</dbReference>
<dbReference type="CDD" id="cd03024">
    <property type="entry name" value="DsbA_FrnE"/>
    <property type="match status" value="1"/>
</dbReference>
<comment type="caution">
    <text evidence="2">The sequence shown here is derived from an EMBL/GenBank/DDBJ whole genome shotgun (WGS) entry which is preliminary data.</text>
</comment>
<evidence type="ECO:0000313" key="2">
    <source>
        <dbReference type="EMBL" id="KAK4426270.1"/>
    </source>
</evidence>
<dbReference type="InterPro" id="IPR036249">
    <property type="entry name" value="Thioredoxin-like_sf"/>
</dbReference>
<gene>
    <name evidence="2" type="ORF">Salat_1395500</name>
</gene>
<name>A0AAE1YA10_9LAMI</name>
<reference evidence="2" key="2">
    <citation type="journal article" date="2024" name="Plant">
        <title>Genomic evolution and insights into agronomic trait innovations of Sesamum species.</title>
        <authorList>
            <person name="Miao H."/>
            <person name="Wang L."/>
            <person name="Qu L."/>
            <person name="Liu H."/>
            <person name="Sun Y."/>
            <person name="Le M."/>
            <person name="Wang Q."/>
            <person name="Wei S."/>
            <person name="Zheng Y."/>
            <person name="Lin W."/>
            <person name="Duan Y."/>
            <person name="Cao H."/>
            <person name="Xiong S."/>
            <person name="Wang X."/>
            <person name="Wei L."/>
            <person name="Li C."/>
            <person name="Ma Q."/>
            <person name="Ju M."/>
            <person name="Zhao R."/>
            <person name="Li G."/>
            <person name="Mu C."/>
            <person name="Tian Q."/>
            <person name="Mei H."/>
            <person name="Zhang T."/>
            <person name="Gao T."/>
            <person name="Zhang H."/>
        </authorList>
    </citation>
    <scope>NUCLEOTIDE SEQUENCE</scope>
    <source>
        <strain evidence="2">3651</strain>
    </source>
</reference>
<dbReference type="PANTHER" id="PTHR13887:SF41">
    <property type="entry name" value="THIOREDOXIN SUPERFAMILY PROTEIN"/>
    <property type="match status" value="1"/>
</dbReference>
<evidence type="ECO:0000313" key="3">
    <source>
        <dbReference type="Proteomes" id="UP001293254"/>
    </source>
</evidence>
<keyword evidence="3" id="KW-1185">Reference proteome</keyword>
<dbReference type="InterPro" id="IPR001853">
    <property type="entry name" value="DSBA-like_thioredoxin_dom"/>
</dbReference>
<accession>A0AAE1YA10</accession>
<evidence type="ECO:0000259" key="1">
    <source>
        <dbReference type="Pfam" id="PF01323"/>
    </source>
</evidence>